<comment type="caution">
    <text evidence="2">The sequence shown here is derived from an EMBL/GenBank/DDBJ whole genome shotgun (WGS) entry which is preliminary data.</text>
</comment>
<keyword evidence="1" id="KW-1133">Transmembrane helix</keyword>
<dbReference type="AlphaFoldDB" id="A0A445A0S6"/>
<feature type="transmembrane region" description="Helical" evidence="1">
    <location>
        <begin position="212"/>
        <end position="233"/>
    </location>
</feature>
<accession>A0A445A0S6</accession>
<name>A0A445A0S6_ARAHY</name>
<dbReference type="EMBL" id="SDMP01000013">
    <property type="protein sequence ID" value="RYR20031.1"/>
    <property type="molecule type" value="Genomic_DNA"/>
</dbReference>
<evidence type="ECO:0000313" key="2">
    <source>
        <dbReference type="EMBL" id="RYR20031.1"/>
    </source>
</evidence>
<reference evidence="2 3" key="1">
    <citation type="submission" date="2019-01" db="EMBL/GenBank/DDBJ databases">
        <title>Sequencing of cultivated peanut Arachis hypogaea provides insights into genome evolution and oil improvement.</title>
        <authorList>
            <person name="Chen X."/>
        </authorList>
    </citation>
    <scope>NUCLEOTIDE SEQUENCE [LARGE SCALE GENOMIC DNA]</scope>
    <source>
        <strain evidence="3">cv. Fuhuasheng</strain>
        <tissue evidence="2">Leaves</tissue>
    </source>
</reference>
<protein>
    <submittedName>
        <fullName evidence="2">Uncharacterized protein</fullName>
    </submittedName>
</protein>
<proteinExistence type="predicted"/>
<evidence type="ECO:0000256" key="1">
    <source>
        <dbReference type="SAM" id="Phobius"/>
    </source>
</evidence>
<keyword evidence="3" id="KW-1185">Reference proteome</keyword>
<gene>
    <name evidence="2" type="ORF">Ahy_B03g065113</name>
</gene>
<evidence type="ECO:0000313" key="3">
    <source>
        <dbReference type="Proteomes" id="UP000289738"/>
    </source>
</evidence>
<keyword evidence="1" id="KW-0472">Membrane</keyword>
<sequence length="308" mass="34042">MLTKRSHILVLFWNALKAWPKGFFATLQKRSRRELQEPSLMLQVSNPCSLSPIAAASSSSASIIFVCSAALPPPLVAVNVRVFVQPSSSFAFFVIQVCSAFTIRVHSPFTVRVHSPFTIRVYSPFTVRVRVRLEATNAIDSSLFKKWLHNLQSEIGILADGTLALRQVLIQGVDMFGKCIGFLKFKADIYKPVYVSIFLDLLLLTLCSQASIIPLLLVISVHLHLMLISLFIYNKVNRDSVPGIVFARGPAMTMLILLESDGETYAILTKQVLRSRVPTGRIILELPAGMTAPEELAKASIGMDNLNA</sequence>
<keyword evidence="1" id="KW-0812">Transmembrane</keyword>
<dbReference type="Proteomes" id="UP000289738">
    <property type="component" value="Chromosome B03"/>
</dbReference>
<organism evidence="2 3">
    <name type="scientific">Arachis hypogaea</name>
    <name type="common">Peanut</name>
    <dbReference type="NCBI Taxonomy" id="3818"/>
    <lineage>
        <taxon>Eukaryota</taxon>
        <taxon>Viridiplantae</taxon>
        <taxon>Streptophyta</taxon>
        <taxon>Embryophyta</taxon>
        <taxon>Tracheophyta</taxon>
        <taxon>Spermatophyta</taxon>
        <taxon>Magnoliopsida</taxon>
        <taxon>eudicotyledons</taxon>
        <taxon>Gunneridae</taxon>
        <taxon>Pentapetalae</taxon>
        <taxon>rosids</taxon>
        <taxon>fabids</taxon>
        <taxon>Fabales</taxon>
        <taxon>Fabaceae</taxon>
        <taxon>Papilionoideae</taxon>
        <taxon>50 kb inversion clade</taxon>
        <taxon>dalbergioids sensu lato</taxon>
        <taxon>Dalbergieae</taxon>
        <taxon>Pterocarpus clade</taxon>
        <taxon>Arachis</taxon>
    </lineage>
</organism>
<dbReference type="STRING" id="3818.A0A445A0S6"/>